<dbReference type="AlphaFoldDB" id="A0AAW7QW81"/>
<dbReference type="SMART" id="SM00052">
    <property type="entry name" value="EAL"/>
    <property type="match status" value="1"/>
</dbReference>
<dbReference type="Pfam" id="PF00990">
    <property type="entry name" value="GGDEF"/>
    <property type="match status" value="1"/>
</dbReference>
<dbReference type="EMBL" id="JAGGJB010000002">
    <property type="protein sequence ID" value="MDN7124019.1"/>
    <property type="molecule type" value="Genomic_DNA"/>
</dbReference>
<dbReference type="Gene3D" id="3.20.20.450">
    <property type="entry name" value="EAL domain"/>
    <property type="match status" value="1"/>
</dbReference>
<accession>A0AAW7QW81</accession>
<name>A0AAW7QW81_9GAMM</name>
<organism evidence="3 4">
    <name type="scientific">Pseudidiomarina terrestris</name>
    <dbReference type="NCBI Taxonomy" id="2820060"/>
    <lineage>
        <taxon>Bacteria</taxon>
        <taxon>Pseudomonadati</taxon>
        <taxon>Pseudomonadota</taxon>
        <taxon>Gammaproteobacteria</taxon>
        <taxon>Alteromonadales</taxon>
        <taxon>Idiomarinaceae</taxon>
        <taxon>Pseudidiomarina</taxon>
    </lineage>
</organism>
<dbReference type="CDD" id="cd01948">
    <property type="entry name" value="EAL"/>
    <property type="match status" value="1"/>
</dbReference>
<dbReference type="InterPro" id="IPR000160">
    <property type="entry name" value="GGDEF_dom"/>
</dbReference>
<dbReference type="CDD" id="cd01949">
    <property type="entry name" value="GGDEF"/>
    <property type="match status" value="1"/>
</dbReference>
<dbReference type="SUPFAM" id="SSF141868">
    <property type="entry name" value="EAL domain-like"/>
    <property type="match status" value="1"/>
</dbReference>
<dbReference type="NCBIfam" id="TIGR00254">
    <property type="entry name" value="GGDEF"/>
    <property type="match status" value="1"/>
</dbReference>
<dbReference type="PROSITE" id="PS50883">
    <property type="entry name" value="EAL"/>
    <property type="match status" value="1"/>
</dbReference>
<dbReference type="InterPro" id="IPR043128">
    <property type="entry name" value="Rev_trsase/Diguanyl_cyclase"/>
</dbReference>
<dbReference type="SMART" id="SM00267">
    <property type="entry name" value="GGDEF"/>
    <property type="match status" value="1"/>
</dbReference>
<dbReference type="PANTHER" id="PTHR33121:SF79">
    <property type="entry name" value="CYCLIC DI-GMP PHOSPHODIESTERASE PDED-RELATED"/>
    <property type="match status" value="1"/>
</dbReference>
<evidence type="ECO:0000259" key="1">
    <source>
        <dbReference type="PROSITE" id="PS50883"/>
    </source>
</evidence>
<dbReference type="PROSITE" id="PS50887">
    <property type="entry name" value="GGDEF"/>
    <property type="match status" value="1"/>
</dbReference>
<dbReference type="Pfam" id="PF00563">
    <property type="entry name" value="EAL"/>
    <property type="match status" value="1"/>
</dbReference>
<evidence type="ECO:0000313" key="4">
    <source>
        <dbReference type="Proteomes" id="UP001169492"/>
    </source>
</evidence>
<dbReference type="GO" id="GO:0071111">
    <property type="term" value="F:cyclic-guanylate-specific phosphodiesterase activity"/>
    <property type="evidence" value="ECO:0007669"/>
    <property type="project" value="InterPro"/>
</dbReference>
<dbReference type="InterPro" id="IPR035919">
    <property type="entry name" value="EAL_sf"/>
</dbReference>
<comment type="caution">
    <text evidence="3">The sequence shown here is derived from an EMBL/GenBank/DDBJ whole genome shotgun (WGS) entry which is preliminary data.</text>
</comment>
<feature type="domain" description="GGDEF" evidence="2">
    <location>
        <begin position="103"/>
        <end position="236"/>
    </location>
</feature>
<gene>
    <name evidence="3" type="ORF">J6I90_03940</name>
</gene>
<reference evidence="3 4" key="1">
    <citation type="submission" date="2021-03" db="EMBL/GenBank/DDBJ databases">
        <title>Pseudidiomarina terrestris, a new bacterium isolated from saline soil.</title>
        <authorList>
            <person name="Galisteo C."/>
            <person name="De La Haba R."/>
            <person name="Sanchez-Porro C."/>
            <person name="Ventosa A."/>
        </authorList>
    </citation>
    <scope>NUCLEOTIDE SEQUENCE [LARGE SCALE GENOMIC DNA]</scope>
    <source>
        <strain evidence="3 4">1APP75-32.1</strain>
    </source>
</reference>
<dbReference type="Proteomes" id="UP001169492">
    <property type="component" value="Unassembled WGS sequence"/>
</dbReference>
<dbReference type="InterPro" id="IPR001633">
    <property type="entry name" value="EAL_dom"/>
</dbReference>
<evidence type="ECO:0000259" key="2">
    <source>
        <dbReference type="PROSITE" id="PS50887"/>
    </source>
</evidence>
<sequence>MSPRRVAAFIAICYLVLGLVWIRFSDQILLAFAADSNLLTEFQTLKGWAYVILTAGILYWLSKSALERERNLSERDSLTRLLNRHMFGRELASEIEFADDNDQSLALVVLNIDGFKQLNSTAGSDVGDRFLQSVASLLRDHFKQRVLLSRFGADEFAIAMPVTAWPDQVLPQVQHLQQLIQTISIPELPGSALSACFGLARFPTDAKTGEALIDCALTALEEAKSMGSNRLRVYKTEYGEHASKRTKLLFDLKAAIANKKLSVVYQPQFRLDDHSISGVEVLARWHHPEKGLIPPDVFIPLAEKHGLICEITDFIMQTAISELLQAELLYRPIPRVSFNVSAADFNTNQSSQRFLHNLAKLPEDDWSVVELELTETSALLNLEGVKNVLQVLRERGVQVSLDDFGTGYSSLSTLRLLPIQELKIDQSFVRDIASNAHDARLVKTILAMAKALQLRVVAEGVESQQQARYLAKEGCQEVQGYLYAKPMSLQALQSFASNIKASAAQR</sequence>
<dbReference type="RefSeq" id="WP_301774139.1">
    <property type="nucleotide sequence ID" value="NZ_JAGGJB010000002.1"/>
</dbReference>
<dbReference type="PANTHER" id="PTHR33121">
    <property type="entry name" value="CYCLIC DI-GMP PHOSPHODIESTERASE PDEF"/>
    <property type="match status" value="1"/>
</dbReference>
<dbReference type="InterPro" id="IPR029787">
    <property type="entry name" value="Nucleotide_cyclase"/>
</dbReference>
<evidence type="ECO:0000313" key="3">
    <source>
        <dbReference type="EMBL" id="MDN7124019.1"/>
    </source>
</evidence>
<dbReference type="Gene3D" id="3.30.70.270">
    <property type="match status" value="1"/>
</dbReference>
<feature type="domain" description="EAL" evidence="1">
    <location>
        <begin position="245"/>
        <end position="500"/>
    </location>
</feature>
<protein>
    <submittedName>
        <fullName evidence="3">Bifunctional diguanylate cyclase/phosphodiesterase</fullName>
    </submittedName>
</protein>
<dbReference type="SUPFAM" id="SSF55073">
    <property type="entry name" value="Nucleotide cyclase"/>
    <property type="match status" value="1"/>
</dbReference>
<proteinExistence type="predicted"/>
<dbReference type="InterPro" id="IPR050706">
    <property type="entry name" value="Cyclic-di-GMP_PDE-like"/>
</dbReference>